<evidence type="ECO:0000256" key="4">
    <source>
        <dbReference type="PROSITE-ProRule" id="PRU00409"/>
    </source>
</evidence>
<dbReference type="EMBL" id="NXIE01000002">
    <property type="protein sequence ID" value="RXK13598.1"/>
    <property type="molecule type" value="Genomic_DNA"/>
</dbReference>
<keyword evidence="2 4" id="KW-0547">Nucleotide-binding</keyword>
<evidence type="ECO:0000256" key="1">
    <source>
        <dbReference type="ARBA" id="ARBA00022598"/>
    </source>
</evidence>
<dbReference type="SUPFAM" id="SSF52440">
    <property type="entry name" value="PreATP-grasp domain"/>
    <property type="match status" value="1"/>
</dbReference>
<dbReference type="InterPro" id="IPR011761">
    <property type="entry name" value="ATP-grasp"/>
</dbReference>
<keyword evidence="3 4" id="KW-0067">ATP-binding</keyword>
<dbReference type="PANTHER" id="PTHR43585:SF2">
    <property type="entry name" value="ATP-GRASP ENZYME FSQD"/>
    <property type="match status" value="1"/>
</dbReference>
<dbReference type="Proteomes" id="UP000289718">
    <property type="component" value="Unassembled WGS sequence"/>
</dbReference>
<name>A0A4Q1AXT1_9BACT</name>
<dbReference type="InterPro" id="IPR052032">
    <property type="entry name" value="ATP-dep_AA_Ligase"/>
</dbReference>
<feature type="domain" description="ATP-grasp" evidence="5">
    <location>
        <begin position="107"/>
        <end position="299"/>
    </location>
</feature>
<dbReference type="PROSITE" id="PS50975">
    <property type="entry name" value="ATP_GRASP"/>
    <property type="match status" value="1"/>
</dbReference>
<dbReference type="Gene3D" id="3.40.50.20">
    <property type="match status" value="1"/>
</dbReference>
<dbReference type="GO" id="GO:0005524">
    <property type="term" value="F:ATP binding"/>
    <property type="evidence" value="ECO:0007669"/>
    <property type="project" value="UniProtKB-UniRule"/>
</dbReference>
<protein>
    <recommendedName>
        <fullName evidence="5">ATP-grasp domain-containing protein</fullName>
    </recommendedName>
</protein>
<gene>
    <name evidence="6" type="ORF">CP965_07310</name>
</gene>
<dbReference type="GO" id="GO:0046872">
    <property type="term" value="F:metal ion binding"/>
    <property type="evidence" value="ECO:0007669"/>
    <property type="project" value="InterPro"/>
</dbReference>
<evidence type="ECO:0000259" key="5">
    <source>
        <dbReference type="PROSITE" id="PS50975"/>
    </source>
</evidence>
<evidence type="ECO:0000256" key="3">
    <source>
        <dbReference type="ARBA" id="ARBA00022840"/>
    </source>
</evidence>
<dbReference type="InterPro" id="IPR016185">
    <property type="entry name" value="PreATP-grasp_dom_sf"/>
</dbReference>
<evidence type="ECO:0000313" key="7">
    <source>
        <dbReference type="Proteomes" id="UP000289718"/>
    </source>
</evidence>
<proteinExistence type="predicted"/>
<reference evidence="6 7" key="1">
    <citation type="submission" date="2017-09" db="EMBL/GenBank/DDBJ databases">
        <title>Genomics of the genus Arcobacter.</title>
        <authorList>
            <person name="Perez-Cataluna A."/>
            <person name="Figueras M.J."/>
            <person name="Salas-Masso N."/>
        </authorList>
    </citation>
    <scope>NUCLEOTIDE SEQUENCE [LARGE SCALE GENOMIC DNA]</scope>
    <source>
        <strain evidence="6 7">F156-34</strain>
    </source>
</reference>
<evidence type="ECO:0000256" key="2">
    <source>
        <dbReference type="ARBA" id="ARBA00022741"/>
    </source>
</evidence>
<dbReference type="InterPro" id="IPR040570">
    <property type="entry name" value="LAL_C2"/>
</dbReference>
<dbReference type="GO" id="GO:0016874">
    <property type="term" value="F:ligase activity"/>
    <property type="evidence" value="ECO:0007669"/>
    <property type="project" value="UniProtKB-KW"/>
</dbReference>
<keyword evidence="1" id="KW-0436">Ligase</keyword>
<dbReference type="PANTHER" id="PTHR43585">
    <property type="entry name" value="FUMIPYRROLE BIOSYNTHESIS PROTEIN C"/>
    <property type="match status" value="1"/>
</dbReference>
<accession>A0A4Q1AXT1</accession>
<dbReference type="SUPFAM" id="SSF56059">
    <property type="entry name" value="Glutathione synthetase ATP-binding domain-like"/>
    <property type="match status" value="1"/>
</dbReference>
<organism evidence="6 7">
    <name type="scientific">Halarcobacter mediterraneus</name>
    <dbReference type="NCBI Taxonomy" id="2023153"/>
    <lineage>
        <taxon>Bacteria</taxon>
        <taxon>Pseudomonadati</taxon>
        <taxon>Campylobacterota</taxon>
        <taxon>Epsilonproteobacteria</taxon>
        <taxon>Campylobacterales</taxon>
        <taxon>Arcobacteraceae</taxon>
        <taxon>Halarcobacter</taxon>
    </lineage>
</organism>
<keyword evidence="7" id="KW-1185">Reference proteome</keyword>
<dbReference type="Pfam" id="PF18603">
    <property type="entry name" value="LAL_C2"/>
    <property type="match status" value="1"/>
</dbReference>
<dbReference type="Pfam" id="PF13535">
    <property type="entry name" value="ATP-grasp_4"/>
    <property type="match status" value="1"/>
</dbReference>
<sequence>MKRILVIGGGQWQIPIIKKIKELGHTVICTNLYENSPAFKFSDHSYIIDILNKNKNLEIAKKHKVHAVISDQTDIAVKTVAYINKKLSLNGNKEDIAELFTNKLRMRNEINIPNIHHPKFKLCKNVQDVINFFEKIQVPIILKPLDNQSSRGLEFVDSLLNIKDKVKTTLMYCHNKQFLAEEFIGGIELTVEGYKSRLAKHESYAVSKKTHFKNTIGVASSLQYQQKFDEFNINILKEINNQIFKNINFGITHTEYKLYKGKFYLVEAAIRGGGTKVSSLITPLMSGYDTNSFLIKEALGENILLEKTVKTENTISLNFFNFKEGVVKEITGIDILKNNENILDYSLEFEIGSYIKSPTDDRSRSGYYIIKANDIEELKKISKEIQKNILISYKGLL</sequence>
<evidence type="ECO:0000313" key="6">
    <source>
        <dbReference type="EMBL" id="RXK13598.1"/>
    </source>
</evidence>
<comment type="caution">
    <text evidence="6">The sequence shown here is derived from an EMBL/GenBank/DDBJ whole genome shotgun (WGS) entry which is preliminary data.</text>
</comment>
<dbReference type="RefSeq" id="WP_129061421.1">
    <property type="nucleotide sequence ID" value="NZ_NXIE01000002.1"/>
</dbReference>
<dbReference type="Gene3D" id="3.30.470.20">
    <property type="entry name" value="ATP-grasp fold, B domain"/>
    <property type="match status" value="1"/>
</dbReference>
<dbReference type="OrthoDB" id="9791837at2"/>
<dbReference type="AlphaFoldDB" id="A0A4Q1AXT1"/>